<evidence type="ECO:0000313" key="2">
    <source>
        <dbReference type="Proteomes" id="UP000308197"/>
    </source>
</evidence>
<reference evidence="1 2" key="1">
    <citation type="journal article" date="2019" name="Nat. Ecol. Evol.">
        <title>Megaphylogeny resolves global patterns of mushroom evolution.</title>
        <authorList>
            <person name="Varga T."/>
            <person name="Krizsan K."/>
            <person name="Foldi C."/>
            <person name="Dima B."/>
            <person name="Sanchez-Garcia M."/>
            <person name="Sanchez-Ramirez S."/>
            <person name="Szollosi G.J."/>
            <person name="Szarkandi J.G."/>
            <person name="Papp V."/>
            <person name="Albert L."/>
            <person name="Andreopoulos W."/>
            <person name="Angelini C."/>
            <person name="Antonin V."/>
            <person name="Barry K.W."/>
            <person name="Bougher N.L."/>
            <person name="Buchanan P."/>
            <person name="Buyck B."/>
            <person name="Bense V."/>
            <person name="Catcheside P."/>
            <person name="Chovatia M."/>
            <person name="Cooper J."/>
            <person name="Damon W."/>
            <person name="Desjardin D."/>
            <person name="Finy P."/>
            <person name="Geml J."/>
            <person name="Haridas S."/>
            <person name="Hughes K."/>
            <person name="Justo A."/>
            <person name="Karasinski D."/>
            <person name="Kautmanova I."/>
            <person name="Kiss B."/>
            <person name="Kocsube S."/>
            <person name="Kotiranta H."/>
            <person name="LaButti K.M."/>
            <person name="Lechner B.E."/>
            <person name="Liimatainen K."/>
            <person name="Lipzen A."/>
            <person name="Lukacs Z."/>
            <person name="Mihaltcheva S."/>
            <person name="Morgado L.N."/>
            <person name="Niskanen T."/>
            <person name="Noordeloos M.E."/>
            <person name="Ohm R.A."/>
            <person name="Ortiz-Santana B."/>
            <person name="Ovrebo C."/>
            <person name="Racz N."/>
            <person name="Riley R."/>
            <person name="Savchenko A."/>
            <person name="Shiryaev A."/>
            <person name="Soop K."/>
            <person name="Spirin V."/>
            <person name="Szebenyi C."/>
            <person name="Tomsovsky M."/>
            <person name="Tulloss R.E."/>
            <person name="Uehling J."/>
            <person name="Grigoriev I.V."/>
            <person name="Vagvolgyi C."/>
            <person name="Papp T."/>
            <person name="Martin F.M."/>
            <person name="Miettinen O."/>
            <person name="Hibbett D.S."/>
            <person name="Nagy L.G."/>
        </authorList>
    </citation>
    <scope>NUCLEOTIDE SEQUENCE [LARGE SCALE GENOMIC DNA]</scope>
    <source>
        <strain evidence="1 2">HHB13444</strain>
    </source>
</reference>
<name>A0A5C3P690_9APHY</name>
<dbReference type="EMBL" id="ML211267">
    <property type="protein sequence ID" value="TFK85196.1"/>
    <property type="molecule type" value="Genomic_DNA"/>
</dbReference>
<organism evidence="1 2">
    <name type="scientific">Polyporus arcularius HHB13444</name>
    <dbReference type="NCBI Taxonomy" id="1314778"/>
    <lineage>
        <taxon>Eukaryota</taxon>
        <taxon>Fungi</taxon>
        <taxon>Dikarya</taxon>
        <taxon>Basidiomycota</taxon>
        <taxon>Agaricomycotina</taxon>
        <taxon>Agaricomycetes</taxon>
        <taxon>Polyporales</taxon>
        <taxon>Polyporaceae</taxon>
        <taxon>Polyporus</taxon>
    </lineage>
</organism>
<evidence type="ECO:0000313" key="1">
    <source>
        <dbReference type="EMBL" id="TFK85196.1"/>
    </source>
</evidence>
<keyword evidence="2" id="KW-1185">Reference proteome</keyword>
<gene>
    <name evidence="1" type="ORF">K466DRAFT_601373</name>
</gene>
<proteinExistence type="predicted"/>
<dbReference type="AlphaFoldDB" id="A0A5C3P690"/>
<protein>
    <submittedName>
        <fullName evidence="1">Uncharacterized protein</fullName>
    </submittedName>
</protein>
<dbReference type="Proteomes" id="UP000308197">
    <property type="component" value="Unassembled WGS sequence"/>
</dbReference>
<accession>A0A5C3P690</accession>
<sequence>MHTVDAIYFGYNGQPRIQRVPIQTFAMGRGLQVPDLNCVFRTPGPTDYLVVNMQRTRQTFVVHFPIQPRPGLRPQPPLNVLVCRAKDAFQGYADCDMADATLAHVAAGFALATCRVETPTQRKSDHVLVHEPRCRRGSQ</sequence>
<dbReference type="InParanoid" id="A0A5C3P690"/>